<dbReference type="GO" id="GO:0030247">
    <property type="term" value="F:polysaccharide binding"/>
    <property type="evidence" value="ECO:0007669"/>
    <property type="project" value="InterPro"/>
</dbReference>
<feature type="transmembrane region" description="Helical" evidence="7">
    <location>
        <begin position="263"/>
        <end position="284"/>
    </location>
</feature>
<dbReference type="Proteomes" id="UP001415857">
    <property type="component" value="Unassembled WGS sequence"/>
</dbReference>
<dbReference type="PANTHER" id="PTHR33138:SF51">
    <property type="entry name" value="WALL-ASSOCIATED RECEPTOR KINASE GALACTURONAN-BINDING DOMAIN-CONTAINING PROTEIN"/>
    <property type="match status" value="1"/>
</dbReference>
<dbReference type="EC" id="2.7.11.1" evidence="2"/>
<evidence type="ECO:0000256" key="4">
    <source>
        <dbReference type="ARBA" id="ARBA00023180"/>
    </source>
</evidence>
<comment type="caution">
    <text evidence="11">The sequence shown here is derived from an EMBL/GenBank/DDBJ whole genome shotgun (WGS) entry which is preliminary data.</text>
</comment>
<evidence type="ECO:0000256" key="6">
    <source>
        <dbReference type="ARBA" id="ARBA00048679"/>
    </source>
</evidence>
<reference evidence="11 12" key="1">
    <citation type="journal article" date="2024" name="Plant J.">
        <title>Genome sequences and population genomics reveal climatic adaptation and genomic divergence between two closely related sweetgum species.</title>
        <authorList>
            <person name="Xu W.Q."/>
            <person name="Ren C.Q."/>
            <person name="Zhang X.Y."/>
            <person name="Comes H.P."/>
            <person name="Liu X.H."/>
            <person name="Li Y.G."/>
            <person name="Kettle C.J."/>
            <person name="Jalonen R."/>
            <person name="Gaisberger H."/>
            <person name="Ma Y.Z."/>
            <person name="Qiu Y.X."/>
        </authorList>
    </citation>
    <scope>NUCLEOTIDE SEQUENCE [LARGE SCALE GENOMIC DNA]</scope>
    <source>
        <strain evidence="11">Hangzhou</strain>
    </source>
</reference>
<gene>
    <name evidence="11" type="ORF">L1049_017221</name>
</gene>
<evidence type="ECO:0000256" key="8">
    <source>
        <dbReference type="SAM" id="SignalP"/>
    </source>
</evidence>
<dbReference type="InterPro" id="IPR032872">
    <property type="entry name" value="WAK_assoc_C"/>
</dbReference>
<dbReference type="GO" id="GO:0004674">
    <property type="term" value="F:protein serine/threonine kinase activity"/>
    <property type="evidence" value="ECO:0007669"/>
    <property type="project" value="UniProtKB-EC"/>
</dbReference>
<keyword evidence="3 8" id="KW-0732">Signal</keyword>
<evidence type="ECO:0000256" key="3">
    <source>
        <dbReference type="ARBA" id="ARBA00022729"/>
    </source>
</evidence>
<dbReference type="PANTHER" id="PTHR33138">
    <property type="entry name" value="OS01G0690200 PROTEIN"/>
    <property type="match status" value="1"/>
</dbReference>
<evidence type="ECO:0000256" key="5">
    <source>
        <dbReference type="ARBA" id="ARBA00047899"/>
    </source>
</evidence>
<evidence type="ECO:0000256" key="7">
    <source>
        <dbReference type="SAM" id="Phobius"/>
    </source>
</evidence>
<name>A0AAP0X404_LIQFO</name>
<keyword evidence="7" id="KW-1133">Transmembrane helix</keyword>
<accession>A0AAP0X404</accession>
<comment type="catalytic activity">
    <reaction evidence="6">
        <text>L-seryl-[protein] + ATP = O-phospho-L-seryl-[protein] + ADP + H(+)</text>
        <dbReference type="Rhea" id="RHEA:17989"/>
        <dbReference type="Rhea" id="RHEA-COMP:9863"/>
        <dbReference type="Rhea" id="RHEA-COMP:11604"/>
        <dbReference type="ChEBI" id="CHEBI:15378"/>
        <dbReference type="ChEBI" id="CHEBI:29999"/>
        <dbReference type="ChEBI" id="CHEBI:30616"/>
        <dbReference type="ChEBI" id="CHEBI:83421"/>
        <dbReference type="ChEBI" id="CHEBI:456216"/>
        <dbReference type="EC" id="2.7.11.1"/>
    </reaction>
</comment>
<comment type="subcellular location">
    <subcellularLocation>
        <location evidence="1">Membrane</location>
        <topology evidence="1">Single-pass membrane protein</topology>
    </subcellularLocation>
</comment>
<protein>
    <recommendedName>
        <fullName evidence="2">non-specific serine/threonine protein kinase</fullName>
        <ecNumber evidence="2">2.7.11.1</ecNumber>
    </recommendedName>
</protein>
<sequence>MSNSFMASLSHHLPTLLLITLLYTTTNADSPQPSNPTCPSFDCGNGITIRYPFWHQNDQFEYCGYPGFNLACAGQAPTLRLSDDTYQVKTINYSEKTITLSYVELNEGLCPKILHDVTPTTASLFNYTVGNEMLRFFYNCTLFPPSLPSIACLEYGGTRSYVFKVGAIPEFDWPRFCEEIVTVPVMEKTVGGAMGNGFVRAMQHGFNLTWWPESVCQSCEGSGGFCGYSKTRRQNFFCLCSDGRHSANCDDKSVVSIKFEPDLVATGALISGSLIIAATVFYIIQRKKVSSNKPVFSRIPSSGK</sequence>
<feature type="chain" id="PRO_5042979184" description="non-specific serine/threonine protein kinase" evidence="8">
    <location>
        <begin position="29"/>
        <end position="304"/>
    </location>
</feature>
<feature type="signal peptide" evidence="8">
    <location>
        <begin position="1"/>
        <end position="28"/>
    </location>
</feature>
<dbReference type="AlphaFoldDB" id="A0AAP0X404"/>
<dbReference type="Pfam" id="PF14380">
    <property type="entry name" value="WAK_assoc"/>
    <property type="match status" value="1"/>
</dbReference>
<evidence type="ECO:0000259" key="9">
    <source>
        <dbReference type="Pfam" id="PF13947"/>
    </source>
</evidence>
<feature type="domain" description="Wall-associated receptor kinase C-terminal" evidence="10">
    <location>
        <begin position="159"/>
        <end position="243"/>
    </location>
</feature>
<comment type="catalytic activity">
    <reaction evidence="5">
        <text>L-threonyl-[protein] + ATP = O-phospho-L-threonyl-[protein] + ADP + H(+)</text>
        <dbReference type="Rhea" id="RHEA:46608"/>
        <dbReference type="Rhea" id="RHEA-COMP:11060"/>
        <dbReference type="Rhea" id="RHEA-COMP:11605"/>
        <dbReference type="ChEBI" id="CHEBI:15378"/>
        <dbReference type="ChEBI" id="CHEBI:30013"/>
        <dbReference type="ChEBI" id="CHEBI:30616"/>
        <dbReference type="ChEBI" id="CHEBI:61977"/>
        <dbReference type="ChEBI" id="CHEBI:456216"/>
        <dbReference type="EC" id="2.7.11.1"/>
    </reaction>
</comment>
<keyword evidence="12" id="KW-1185">Reference proteome</keyword>
<evidence type="ECO:0000259" key="10">
    <source>
        <dbReference type="Pfam" id="PF14380"/>
    </source>
</evidence>
<evidence type="ECO:0000313" key="11">
    <source>
        <dbReference type="EMBL" id="KAK9288757.1"/>
    </source>
</evidence>
<dbReference type="Pfam" id="PF13947">
    <property type="entry name" value="GUB_WAK_bind"/>
    <property type="match status" value="1"/>
</dbReference>
<evidence type="ECO:0000313" key="12">
    <source>
        <dbReference type="Proteomes" id="UP001415857"/>
    </source>
</evidence>
<proteinExistence type="predicted"/>
<evidence type="ECO:0000256" key="2">
    <source>
        <dbReference type="ARBA" id="ARBA00012513"/>
    </source>
</evidence>
<dbReference type="GO" id="GO:0016020">
    <property type="term" value="C:membrane"/>
    <property type="evidence" value="ECO:0007669"/>
    <property type="project" value="UniProtKB-SubCell"/>
</dbReference>
<feature type="domain" description="Wall-associated receptor kinase galacturonan-binding" evidence="9">
    <location>
        <begin position="38"/>
        <end position="101"/>
    </location>
</feature>
<organism evidence="11 12">
    <name type="scientific">Liquidambar formosana</name>
    <name type="common">Formosan gum</name>
    <dbReference type="NCBI Taxonomy" id="63359"/>
    <lineage>
        <taxon>Eukaryota</taxon>
        <taxon>Viridiplantae</taxon>
        <taxon>Streptophyta</taxon>
        <taxon>Embryophyta</taxon>
        <taxon>Tracheophyta</taxon>
        <taxon>Spermatophyta</taxon>
        <taxon>Magnoliopsida</taxon>
        <taxon>eudicotyledons</taxon>
        <taxon>Gunneridae</taxon>
        <taxon>Pentapetalae</taxon>
        <taxon>Saxifragales</taxon>
        <taxon>Altingiaceae</taxon>
        <taxon>Liquidambar</taxon>
    </lineage>
</organism>
<keyword evidence="4" id="KW-0325">Glycoprotein</keyword>
<dbReference type="EMBL" id="JBBPBK010000003">
    <property type="protein sequence ID" value="KAK9288757.1"/>
    <property type="molecule type" value="Genomic_DNA"/>
</dbReference>
<keyword evidence="7" id="KW-0472">Membrane</keyword>
<evidence type="ECO:0000256" key="1">
    <source>
        <dbReference type="ARBA" id="ARBA00004167"/>
    </source>
</evidence>
<keyword evidence="7" id="KW-0812">Transmembrane</keyword>
<dbReference type="InterPro" id="IPR025287">
    <property type="entry name" value="WAK_GUB"/>
</dbReference>